<dbReference type="InterPro" id="IPR057258">
    <property type="entry name" value="Ribosomal_uS3"/>
</dbReference>
<evidence type="ECO:0000256" key="9">
    <source>
        <dbReference type="RuleBase" id="RU003624"/>
    </source>
</evidence>
<dbReference type="SUPFAM" id="SSF54814">
    <property type="entry name" value="Prokaryotic type KH domain (KH-domain type II)"/>
    <property type="match status" value="1"/>
</dbReference>
<comment type="caution">
    <text evidence="12">The sequence shown here is derived from an EMBL/GenBank/DDBJ whole genome shotgun (WGS) entry which is preliminary data.</text>
</comment>
<dbReference type="Proteomes" id="UP000179057">
    <property type="component" value="Unassembled WGS sequence"/>
</dbReference>
<accession>A0A1F8E4B9</accession>
<dbReference type="InterPro" id="IPR015946">
    <property type="entry name" value="KH_dom-like_a/b"/>
</dbReference>
<dbReference type="PANTHER" id="PTHR11760">
    <property type="entry name" value="30S/40S RIBOSOMAL PROTEIN S3"/>
    <property type="match status" value="1"/>
</dbReference>
<comment type="function">
    <text evidence="6 8">Binds the lower part of the 30S subunit head. Binds mRNA in the 70S ribosome, positioning it for translation.</text>
</comment>
<evidence type="ECO:0000256" key="7">
    <source>
        <dbReference type="ARBA" id="ARBA00035257"/>
    </source>
</evidence>
<dbReference type="GO" id="GO:0003735">
    <property type="term" value="F:structural constituent of ribosome"/>
    <property type="evidence" value="ECO:0007669"/>
    <property type="project" value="InterPro"/>
</dbReference>
<dbReference type="Pfam" id="PF00189">
    <property type="entry name" value="Ribosomal_S3_C"/>
    <property type="match status" value="1"/>
</dbReference>
<organism evidence="12 13">
    <name type="scientific">Candidatus Wolfebacteria bacterium RIFOXYD1_FULL_48_65</name>
    <dbReference type="NCBI Taxonomy" id="1802561"/>
    <lineage>
        <taxon>Bacteria</taxon>
        <taxon>Candidatus Wolfeibacteriota</taxon>
    </lineage>
</organism>
<dbReference type="HAMAP" id="MF_01309_B">
    <property type="entry name" value="Ribosomal_uS3_B"/>
    <property type="match status" value="1"/>
</dbReference>
<dbReference type="FunFam" id="3.30.300.20:FF:000001">
    <property type="entry name" value="30S ribosomal protein S3"/>
    <property type="match status" value="1"/>
</dbReference>
<evidence type="ECO:0000256" key="5">
    <source>
        <dbReference type="ARBA" id="ARBA00023274"/>
    </source>
</evidence>
<evidence type="ECO:0000256" key="3">
    <source>
        <dbReference type="ARBA" id="ARBA00022884"/>
    </source>
</evidence>
<evidence type="ECO:0000256" key="8">
    <source>
        <dbReference type="HAMAP-Rule" id="MF_01309"/>
    </source>
</evidence>
<proteinExistence type="inferred from homology"/>
<feature type="region of interest" description="Disordered" evidence="10">
    <location>
        <begin position="222"/>
        <end position="253"/>
    </location>
</feature>
<dbReference type="InterPro" id="IPR009019">
    <property type="entry name" value="KH_sf_prok-type"/>
</dbReference>
<dbReference type="Gene3D" id="3.30.300.20">
    <property type="match status" value="1"/>
</dbReference>
<evidence type="ECO:0000259" key="11">
    <source>
        <dbReference type="PROSITE" id="PS50823"/>
    </source>
</evidence>
<sequence length="253" mass="28419">MGHKIKPTAFRVGVIKDWTARWFPKKTNFKEYLEEDVLIRKIIADKIGAAGIDYVAIERFGDSIRIHIRAAKPGLIIGRGGKGIEDLSKLLDKKVAAIRTKNGSKKLTGISMNIEELKRFDVSAAVTGYNIARDLERRMPFRRILKKTLESLMQTREVKGAKIRVSGRLNGAEIARTEQLAKGTIPLQTIRADIDYAEATAYTTYGTIGVKVWINKGEVFKEKEKEPVKRPQGILSSSSGRPSQSENRPQRRN</sequence>
<evidence type="ECO:0000256" key="2">
    <source>
        <dbReference type="ARBA" id="ARBA00022730"/>
    </source>
</evidence>
<evidence type="ECO:0000256" key="10">
    <source>
        <dbReference type="SAM" id="MobiDB-lite"/>
    </source>
</evidence>
<dbReference type="GO" id="GO:0019843">
    <property type="term" value="F:rRNA binding"/>
    <property type="evidence" value="ECO:0007669"/>
    <property type="project" value="UniProtKB-UniRule"/>
</dbReference>
<dbReference type="Pfam" id="PF07650">
    <property type="entry name" value="KH_2"/>
    <property type="match status" value="1"/>
</dbReference>
<dbReference type="PROSITE" id="PS50823">
    <property type="entry name" value="KH_TYPE_2"/>
    <property type="match status" value="1"/>
</dbReference>
<dbReference type="PROSITE" id="PS00548">
    <property type="entry name" value="RIBOSOMAL_S3"/>
    <property type="match status" value="1"/>
</dbReference>
<dbReference type="CDD" id="cd02412">
    <property type="entry name" value="KH-II_30S_S3"/>
    <property type="match status" value="1"/>
</dbReference>
<comment type="subunit">
    <text evidence="8">Part of the 30S ribosomal subunit. Forms a tight complex with proteins S10 and S14.</text>
</comment>
<evidence type="ECO:0000256" key="1">
    <source>
        <dbReference type="ARBA" id="ARBA00010761"/>
    </source>
</evidence>
<dbReference type="InterPro" id="IPR005704">
    <property type="entry name" value="Ribosomal_uS3_bac-typ"/>
</dbReference>
<dbReference type="Gene3D" id="3.30.1140.32">
    <property type="entry name" value="Ribosomal protein S3, C-terminal domain"/>
    <property type="match status" value="1"/>
</dbReference>
<evidence type="ECO:0000313" key="13">
    <source>
        <dbReference type="Proteomes" id="UP000179057"/>
    </source>
</evidence>
<keyword evidence="4 8" id="KW-0689">Ribosomal protein</keyword>
<feature type="compositionally biased region" description="Polar residues" evidence="10">
    <location>
        <begin position="234"/>
        <end position="247"/>
    </location>
</feature>
<comment type="similarity">
    <text evidence="1 8 9">Belongs to the universal ribosomal protein uS3 family.</text>
</comment>
<dbReference type="InterPro" id="IPR004087">
    <property type="entry name" value="KH_dom"/>
</dbReference>
<gene>
    <name evidence="8" type="primary">rpsC</name>
    <name evidence="12" type="ORF">A2610_02315</name>
</gene>
<dbReference type="InterPro" id="IPR036419">
    <property type="entry name" value="Ribosomal_S3_C_sf"/>
</dbReference>
<evidence type="ECO:0000256" key="6">
    <source>
        <dbReference type="ARBA" id="ARBA00024998"/>
    </source>
</evidence>
<dbReference type="GO" id="GO:0006412">
    <property type="term" value="P:translation"/>
    <property type="evidence" value="ECO:0007669"/>
    <property type="project" value="UniProtKB-UniRule"/>
</dbReference>
<dbReference type="EMBL" id="MGIV01000001">
    <property type="protein sequence ID" value="OGM95632.1"/>
    <property type="molecule type" value="Genomic_DNA"/>
</dbReference>
<keyword evidence="3 8" id="KW-0694">RNA-binding</keyword>
<dbReference type="SMART" id="SM00322">
    <property type="entry name" value="KH"/>
    <property type="match status" value="1"/>
</dbReference>
<evidence type="ECO:0000256" key="4">
    <source>
        <dbReference type="ARBA" id="ARBA00022980"/>
    </source>
</evidence>
<evidence type="ECO:0000313" key="12">
    <source>
        <dbReference type="EMBL" id="OGM95632.1"/>
    </source>
</evidence>
<dbReference type="AlphaFoldDB" id="A0A1F8E4B9"/>
<dbReference type="InterPro" id="IPR018280">
    <property type="entry name" value="Ribosomal_uS3_CS"/>
</dbReference>
<dbReference type="InterPro" id="IPR001351">
    <property type="entry name" value="Ribosomal_uS3_C"/>
</dbReference>
<dbReference type="GO" id="GO:0022627">
    <property type="term" value="C:cytosolic small ribosomal subunit"/>
    <property type="evidence" value="ECO:0007669"/>
    <property type="project" value="TreeGrafter"/>
</dbReference>
<feature type="domain" description="KH type-2" evidence="11">
    <location>
        <begin position="39"/>
        <end position="118"/>
    </location>
</feature>
<dbReference type="InterPro" id="IPR004044">
    <property type="entry name" value="KH_dom_type_2"/>
</dbReference>
<name>A0A1F8E4B9_9BACT</name>
<dbReference type="GO" id="GO:0003729">
    <property type="term" value="F:mRNA binding"/>
    <property type="evidence" value="ECO:0007669"/>
    <property type="project" value="UniProtKB-UniRule"/>
</dbReference>
<reference evidence="12 13" key="1">
    <citation type="journal article" date="2016" name="Nat. Commun.">
        <title>Thousands of microbial genomes shed light on interconnected biogeochemical processes in an aquifer system.</title>
        <authorList>
            <person name="Anantharaman K."/>
            <person name="Brown C.T."/>
            <person name="Hug L.A."/>
            <person name="Sharon I."/>
            <person name="Castelle C.J."/>
            <person name="Probst A.J."/>
            <person name="Thomas B.C."/>
            <person name="Singh A."/>
            <person name="Wilkins M.J."/>
            <person name="Karaoz U."/>
            <person name="Brodie E.L."/>
            <person name="Williams K.H."/>
            <person name="Hubbard S.S."/>
            <person name="Banfield J.F."/>
        </authorList>
    </citation>
    <scope>NUCLEOTIDE SEQUENCE [LARGE SCALE GENOMIC DNA]</scope>
</reference>
<protein>
    <recommendedName>
        <fullName evidence="7 8">Small ribosomal subunit protein uS3</fullName>
    </recommendedName>
</protein>
<keyword evidence="5 8" id="KW-0687">Ribonucleoprotein</keyword>
<dbReference type="NCBIfam" id="TIGR01009">
    <property type="entry name" value="rpsC_bact"/>
    <property type="match status" value="1"/>
</dbReference>
<dbReference type="PANTHER" id="PTHR11760:SF19">
    <property type="entry name" value="SMALL RIBOSOMAL SUBUNIT PROTEIN US3C"/>
    <property type="match status" value="1"/>
</dbReference>
<keyword evidence="2 8" id="KW-0699">rRNA-binding</keyword>
<dbReference type="SUPFAM" id="SSF54821">
    <property type="entry name" value="Ribosomal protein S3 C-terminal domain"/>
    <property type="match status" value="1"/>
</dbReference>